<feature type="compositionally biased region" description="Acidic residues" evidence="1">
    <location>
        <begin position="133"/>
        <end position="143"/>
    </location>
</feature>
<keyword evidence="3" id="KW-1185">Reference proteome</keyword>
<evidence type="ECO:0000256" key="1">
    <source>
        <dbReference type="SAM" id="MobiDB-lite"/>
    </source>
</evidence>
<sequence length="187" mass="21136">MDMIKCASQHFSVDFGRTASAGNLFEDAPSPPIPSKQARPHHSNLVIMEFTIIECVAFFYNEGAKGDDDIQKNKFRWQVDSVTSKSVSKLRKHVCEFAVLDSTGIELGLGENIAIKLNRRSRFKSDYRNATESDVDWSVEGEESEKSTENDSQDSNSEKSDNEESNREEGQKEDESRVGRRDIDSDF</sequence>
<name>A0A2B4SG23_STYPI</name>
<feature type="region of interest" description="Disordered" evidence="1">
    <location>
        <begin position="133"/>
        <end position="187"/>
    </location>
</feature>
<evidence type="ECO:0000313" key="3">
    <source>
        <dbReference type="Proteomes" id="UP000225706"/>
    </source>
</evidence>
<comment type="caution">
    <text evidence="2">The sequence shown here is derived from an EMBL/GenBank/DDBJ whole genome shotgun (WGS) entry which is preliminary data.</text>
</comment>
<gene>
    <name evidence="2" type="ORF">AWC38_SpisGene7514</name>
</gene>
<feature type="compositionally biased region" description="Basic and acidic residues" evidence="1">
    <location>
        <begin position="156"/>
        <end position="187"/>
    </location>
</feature>
<dbReference type="Proteomes" id="UP000225706">
    <property type="component" value="Unassembled WGS sequence"/>
</dbReference>
<dbReference type="OrthoDB" id="10457636at2759"/>
<evidence type="ECO:0000313" key="2">
    <source>
        <dbReference type="EMBL" id="PFX27780.1"/>
    </source>
</evidence>
<protein>
    <submittedName>
        <fullName evidence="2">Uncharacterized protein</fullName>
    </submittedName>
</protein>
<reference evidence="3" key="1">
    <citation type="journal article" date="2017" name="bioRxiv">
        <title>Comparative analysis of the genomes of Stylophora pistillata and Acropora digitifera provides evidence for extensive differences between species of corals.</title>
        <authorList>
            <person name="Voolstra C.R."/>
            <person name="Li Y."/>
            <person name="Liew Y.J."/>
            <person name="Baumgarten S."/>
            <person name="Zoccola D."/>
            <person name="Flot J.-F."/>
            <person name="Tambutte S."/>
            <person name="Allemand D."/>
            <person name="Aranda M."/>
        </authorList>
    </citation>
    <scope>NUCLEOTIDE SEQUENCE [LARGE SCALE GENOMIC DNA]</scope>
</reference>
<dbReference type="AlphaFoldDB" id="A0A2B4SG23"/>
<accession>A0A2B4SG23</accession>
<organism evidence="2 3">
    <name type="scientific">Stylophora pistillata</name>
    <name type="common">Smooth cauliflower coral</name>
    <dbReference type="NCBI Taxonomy" id="50429"/>
    <lineage>
        <taxon>Eukaryota</taxon>
        <taxon>Metazoa</taxon>
        <taxon>Cnidaria</taxon>
        <taxon>Anthozoa</taxon>
        <taxon>Hexacorallia</taxon>
        <taxon>Scleractinia</taxon>
        <taxon>Astrocoeniina</taxon>
        <taxon>Pocilloporidae</taxon>
        <taxon>Stylophora</taxon>
    </lineage>
</organism>
<proteinExistence type="predicted"/>
<dbReference type="EMBL" id="LSMT01000096">
    <property type="protein sequence ID" value="PFX27780.1"/>
    <property type="molecule type" value="Genomic_DNA"/>
</dbReference>